<reference evidence="3 4" key="1">
    <citation type="submission" date="2018-06" db="EMBL/GenBank/DDBJ databases">
        <title>Freshwater and sediment microbial communities from various areas in North America, analyzing microbe dynamics in response to fracking.</title>
        <authorList>
            <person name="Lamendella R."/>
        </authorList>
    </citation>
    <scope>NUCLEOTIDE SEQUENCE [LARGE SCALE GENOMIC DNA]</scope>
    <source>
        <strain evidence="3 4">114J</strain>
    </source>
</reference>
<comment type="caution">
    <text evidence="3">The sequence shown here is derived from an EMBL/GenBank/DDBJ whole genome shotgun (WGS) entry which is preliminary data.</text>
</comment>
<evidence type="ECO:0000259" key="2">
    <source>
        <dbReference type="Pfam" id="PF00174"/>
    </source>
</evidence>
<dbReference type="InterPro" id="IPR036374">
    <property type="entry name" value="OxRdtase_Mopterin-bd_sf"/>
</dbReference>
<dbReference type="Proteomes" id="UP000252995">
    <property type="component" value="Unassembled WGS sequence"/>
</dbReference>
<evidence type="ECO:0000256" key="1">
    <source>
        <dbReference type="SAM" id="SignalP"/>
    </source>
</evidence>
<feature type="domain" description="Oxidoreductase molybdopterin-binding" evidence="2">
    <location>
        <begin position="56"/>
        <end position="128"/>
    </location>
</feature>
<keyword evidence="1" id="KW-0732">Signal</keyword>
<organism evidence="3 4">
    <name type="scientific">Marinobacter pelagius</name>
    <dbReference type="NCBI Taxonomy" id="379482"/>
    <lineage>
        <taxon>Bacteria</taxon>
        <taxon>Pseudomonadati</taxon>
        <taxon>Pseudomonadota</taxon>
        <taxon>Gammaproteobacteria</taxon>
        <taxon>Pseudomonadales</taxon>
        <taxon>Marinobacteraceae</taxon>
        <taxon>Marinobacter</taxon>
    </lineage>
</organism>
<gene>
    <name evidence="3" type="ORF">DET50_103178</name>
</gene>
<dbReference type="Gene3D" id="3.90.420.10">
    <property type="entry name" value="Oxidoreductase, molybdopterin-binding domain"/>
    <property type="match status" value="1"/>
</dbReference>
<dbReference type="AlphaFoldDB" id="A0A366GWQ1"/>
<feature type="chain" id="PRO_5016660741" description="Oxidoreductase molybdopterin-binding domain-containing protein" evidence="1">
    <location>
        <begin position="22"/>
        <end position="154"/>
    </location>
</feature>
<sequence>MKAFPLIVFLLVIVFSTVAQAAPELVVRSGSKVLVLDRDELETFPQTTVTTSSPYYDGTVEFTGPTLKRVLDTFGIDDQTQLTLRALNDYQVKGTLAEVLELDAIIATRMDGRSMSVRNRGPFWIILPLSERPELDHGDYHRFMVWQLDQIELN</sequence>
<accession>A0A366GWQ1</accession>
<protein>
    <recommendedName>
        <fullName evidence="2">Oxidoreductase molybdopterin-binding domain-containing protein</fullName>
    </recommendedName>
</protein>
<proteinExistence type="predicted"/>
<dbReference type="RefSeq" id="WP_258546050.1">
    <property type="nucleotide sequence ID" value="NZ_QNRO01000003.1"/>
</dbReference>
<name>A0A366GWQ1_9GAMM</name>
<dbReference type="SUPFAM" id="SSF56524">
    <property type="entry name" value="Oxidoreductase molybdopterin-binding domain"/>
    <property type="match status" value="1"/>
</dbReference>
<dbReference type="EMBL" id="QNRO01000003">
    <property type="protein sequence ID" value="RBP32617.1"/>
    <property type="molecule type" value="Genomic_DNA"/>
</dbReference>
<evidence type="ECO:0000313" key="3">
    <source>
        <dbReference type="EMBL" id="RBP32617.1"/>
    </source>
</evidence>
<feature type="signal peptide" evidence="1">
    <location>
        <begin position="1"/>
        <end position="21"/>
    </location>
</feature>
<dbReference type="InterPro" id="IPR000572">
    <property type="entry name" value="OxRdtase_Mopterin-bd_dom"/>
</dbReference>
<dbReference type="Pfam" id="PF00174">
    <property type="entry name" value="Oxidored_molyb"/>
    <property type="match status" value="1"/>
</dbReference>
<evidence type="ECO:0000313" key="4">
    <source>
        <dbReference type="Proteomes" id="UP000252995"/>
    </source>
</evidence>